<sequence>MKKSRPEFHLPSFLGGALIASCVMLISIPAGAFETEPHPLDTFLTNILNFKEPTGIRGTLRYINLEETIVWLNWNERSDDRPLFQTKWQPVPGDATLAVHPQDLDQFHKLRQFSKGAPIEMIIQFDSEGKRRILSYHDLTQPPKIPM</sequence>
<keyword evidence="3" id="KW-1185">Reference proteome</keyword>
<dbReference type="Proteomes" id="UP001250932">
    <property type="component" value="Unassembled WGS sequence"/>
</dbReference>
<dbReference type="EMBL" id="JAQOUE010000001">
    <property type="protein sequence ID" value="MDT7043163.1"/>
    <property type="molecule type" value="Genomic_DNA"/>
</dbReference>
<evidence type="ECO:0000313" key="2">
    <source>
        <dbReference type="EMBL" id="MDT7043163.1"/>
    </source>
</evidence>
<accession>A0ABU3KA31</accession>
<comment type="caution">
    <text evidence="2">The sequence shown here is derived from an EMBL/GenBank/DDBJ whole genome shotgun (WGS) entry which is preliminary data.</text>
</comment>
<keyword evidence="1" id="KW-1133">Transmembrane helix</keyword>
<reference evidence="2 3" key="1">
    <citation type="journal article" date="2023" name="ISME J.">
        <title>Cultivation and genomic characterization of novel and ubiquitous marine nitrite-oxidizing bacteria from the Nitrospirales.</title>
        <authorList>
            <person name="Mueller A.J."/>
            <person name="Daebeler A."/>
            <person name="Herbold C.W."/>
            <person name="Kirkegaard R.H."/>
            <person name="Daims H."/>
        </authorList>
    </citation>
    <scope>NUCLEOTIDE SEQUENCE [LARGE SCALE GENOMIC DNA]</scope>
    <source>
        <strain evidence="2 3">EB</strain>
    </source>
</reference>
<proteinExistence type="predicted"/>
<dbReference type="PROSITE" id="PS51257">
    <property type="entry name" value="PROKAR_LIPOPROTEIN"/>
    <property type="match status" value="1"/>
</dbReference>
<dbReference type="RefSeq" id="WP_313833667.1">
    <property type="nucleotide sequence ID" value="NZ_JAQOUE010000001.1"/>
</dbReference>
<keyword evidence="1" id="KW-0472">Membrane</keyword>
<evidence type="ECO:0000313" key="3">
    <source>
        <dbReference type="Proteomes" id="UP001250932"/>
    </source>
</evidence>
<evidence type="ECO:0000256" key="1">
    <source>
        <dbReference type="SAM" id="Phobius"/>
    </source>
</evidence>
<gene>
    <name evidence="2" type="ORF">PPG34_12455</name>
</gene>
<keyword evidence="1" id="KW-0812">Transmembrane</keyword>
<evidence type="ECO:0008006" key="4">
    <source>
        <dbReference type="Google" id="ProtNLM"/>
    </source>
</evidence>
<feature type="transmembrane region" description="Helical" evidence="1">
    <location>
        <begin position="12"/>
        <end position="33"/>
    </location>
</feature>
<name>A0ABU3KA31_9BACT</name>
<organism evidence="2 3">
    <name type="scientific">Candidatus Nitronereus thalassa</name>
    <dbReference type="NCBI Taxonomy" id="3020898"/>
    <lineage>
        <taxon>Bacteria</taxon>
        <taxon>Pseudomonadati</taxon>
        <taxon>Nitrospirota</taxon>
        <taxon>Nitrospiria</taxon>
        <taxon>Nitrospirales</taxon>
        <taxon>Nitrospiraceae</taxon>
        <taxon>Candidatus Nitronereus</taxon>
    </lineage>
</organism>
<protein>
    <recommendedName>
        <fullName evidence="4">Periplasmic protein</fullName>
    </recommendedName>
</protein>